<evidence type="ECO:0000256" key="1">
    <source>
        <dbReference type="SAM" id="MobiDB-lite"/>
    </source>
</evidence>
<dbReference type="Proteomes" id="UP000247727">
    <property type="component" value="Unassembled WGS sequence"/>
</dbReference>
<evidence type="ECO:0000313" key="2">
    <source>
        <dbReference type="EMBL" id="PYF13158.1"/>
    </source>
</evidence>
<evidence type="ECO:0000313" key="3">
    <source>
        <dbReference type="Proteomes" id="UP000247727"/>
    </source>
</evidence>
<accession>A0A318U3R5</accession>
<protein>
    <submittedName>
        <fullName evidence="2">Uncharacterized protein</fullName>
    </submittedName>
</protein>
<sequence length="241" mass="26534">MRLRLGHGADFRAVPPMARWKCRAGRSTGGFAPAGASSAGRPQPRTSLKPLSRLALHALDCDHRARGIHPRLSCGGPVTWVRRASHPGRPRPPRSRKERCPTRKTRRAMGSLKQCRGPQHRPEIRLSAGRAAARWAGLVAVRSLRSACSRRKEPWGCTGHNAPGEHAYDAARSSAQELFFNKIMALTQKIENLLRKRPIALWHHGVGRSRRCACARICARARPVAHASVVVSAAVPSPRIR</sequence>
<comment type="caution">
    <text evidence="2">The sequence shown here is derived from an EMBL/GenBank/DDBJ whole genome shotgun (WGS) entry which is preliminary data.</text>
</comment>
<feature type="region of interest" description="Disordered" evidence="1">
    <location>
        <begin position="80"/>
        <end position="121"/>
    </location>
</feature>
<proteinExistence type="predicted"/>
<keyword evidence="3" id="KW-1185">Reference proteome</keyword>
<name>A0A318U3R5_9RHOB</name>
<organism evidence="2 3">
    <name type="scientific">Rhodobacter viridis</name>
    <dbReference type="NCBI Taxonomy" id="1054202"/>
    <lineage>
        <taxon>Bacteria</taxon>
        <taxon>Pseudomonadati</taxon>
        <taxon>Pseudomonadota</taxon>
        <taxon>Alphaproteobacteria</taxon>
        <taxon>Rhodobacterales</taxon>
        <taxon>Rhodobacter group</taxon>
        <taxon>Rhodobacter</taxon>
    </lineage>
</organism>
<feature type="compositionally biased region" description="Basic residues" evidence="1">
    <location>
        <begin position="83"/>
        <end position="107"/>
    </location>
</feature>
<gene>
    <name evidence="2" type="ORF">C8J30_101545</name>
</gene>
<dbReference type="AlphaFoldDB" id="A0A318U3R5"/>
<reference evidence="2 3" key="1">
    <citation type="submission" date="2018-06" db="EMBL/GenBank/DDBJ databases">
        <title>Genomic Encyclopedia of Type Strains, Phase III (KMG-III): the genomes of soil and plant-associated and newly described type strains.</title>
        <authorList>
            <person name="Whitman W."/>
        </authorList>
    </citation>
    <scope>NUCLEOTIDE SEQUENCE [LARGE SCALE GENOMIC DNA]</scope>
    <source>
        <strain evidence="2 3">JA737</strain>
    </source>
</reference>
<dbReference type="EMBL" id="QJTK01000001">
    <property type="protein sequence ID" value="PYF13158.1"/>
    <property type="molecule type" value="Genomic_DNA"/>
</dbReference>